<reference evidence="10" key="2">
    <citation type="submission" date="2025-08" db="UniProtKB">
        <authorList>
            <consortium name="Ensembl"/>
        </authorList>
    </citation>
    <scope>IDENTIFICATION</scope>
</reference>
<dbReference type="GO" id="GO:0005762">
    <property type="term" value="C:mitochondrial large ribosomal subunit"/>
    <property type="evidence" value="ECO:0007669"/>
    <property type="project" value="InterPro"/>
</dbReference>
<evidence type="ECO:0000256" key="2">
    <source>
        <dbReference type="ARBA" id="ARBA00007232"/>
    </source>
</evidence>
<comment type="subcellular location">
    <subcellularLocation>
        <location evidence="1">Mitochondrion</location>
    </subcellularLocation>
</comment>
<evidence type="ECO:0000256" key="5">
    <source>
        <dbReference type="ARBA" id="ARBA00023128"/>
    </source>
</evidence>
<keyword evidence="11" id="KW-1185">Reference proteome</keyword>
<evidence type="ECO:0000256" key="3">
    <source>
        <dbReference type="ARBA" id="ARBA00022946"/>
    </source>
</evidence>
<dbReference type="InterPro" id="IPR034596">
    <property type="entry name" value="Ribosomal_mL52"/>
</dbReference>
<evidence type="ECO:0000256" key="8">
    <source>
        <dbReference type="ARBA" id="ARBA00035425"/>
    </source>
</evidence>
<keyword evidence="3" id="KW-0809">Transit peptide</keyword>
<dbReference type="GeneTree" id="ENSGT00390000005763"/>
<proteinExistence type="inferred from homology"/>
<keyword evidence="6" id="KW-0687">Ribonucleoprotein</keyword>
<accession>A0A4W5JXS4</accession>
<sequence>MAAHLRTLCSTALRQSSRFTTTCGAQYGPLTDFPDWSFADGRSAPPLKGQLRRNQERETLPRRVVNLSSEVDEGMEVWSSKREEAKRMEERNKSLLLKTQREPFIEEK</sequence>
<dbReference type="Ensembl" id="ENSHHUT00000003057.1">
    <property type="protein sequence ID" value="ENSHHUP00000002955.1"/>
    <property type="gene ID" value="ENSHHUG00000001879.1"/>
</dbReference>
<feature type="region of interest" description="Disordered" evidence="9">
    <location>
        <begin position="83"/>
        <end position="108"/>
    </location>
</feature>
<keyword evidence="4" id="KW-0689">Ribosomal protein</keyword>
<dbReference type="AlphaFoldDB" id="A0A4W5JXS4"/>
<evidence type="ECO:0000256" key="1">
    <source>
        <dbReference type="ARBA" id="ARBA00004173"/>
    </source>
</evidence>
<dbReference type="Pfam" id="PF18699">
    <property type="entry name" value="MRPL52"/>
    <property type="match status" value="1"/>
</dbReference>
<evidence type="ECO:0000313" key="10">
    <source>
        <dbReference type="Ensembl" id="ENSHHUP00000002955.1"/>
    </source>
</evidence>
<name>A0A4W5JXS4_9TELE</name>
<dbReference type="GO" id="GO:0032543">
    <property type="term" value="P:mitochondrial translation"/>
    <property type="evidence" value="ECO:0007669"/>
    <property type="project" value="InterPro"/>
</dbReference>
<reference evidence="10" key="3">
    <citation type="submission" date="2025-09" db="UniProtKB">
        <authorList>
            <consortium name="Ensembl"/>
        </authorList>
    </citation>
    <scope>IDENTIFICATION</scope>
</reference>
<dbReference type="STRING" id="62062.ENSHHUP00000002955"/>
<dbReference type="Proteomes" id="UP000314982">
    <property type="component" value="Unassembled WGS sequence"/>
</dbReference>
<evidence type="ECO:0000256" key="4">
    <source>
        <dbReference type="ARBA" id="ARBA00022980"/>
    </source>
</evidence>
<dbReference type="PANTHER" id="PTHR34090">
    <property type="entry name" value="39S RIBOSOMAL PROTEIN L52, MITOCHONDRIAL"/>
    <property type="match status" value="1"/>
</dbReference>
<evidence type="ECO:0000256" key="6">
    <source>
        <dbReference type="ARBA" id="ARBA00023274"/>
    </source>
</evidence>
<comment type="similarity">
    <text evidence="2">Belongs to the mitochondrion-specific ribosomal protein mL52 family.</text>
</comment>
<evidence type="ECO:0000256" key="9">
    <source>
        <dbReference type="SAM" id="MobiDB-lite"/>
    </source>
</evidence>
<protein>
    <recommendedName>
        <fullName evidence="7">Large ribosomal subunit protein mL52</fullName>
    </recommendedName>
    <alternativeName>
        <fullName evidence="8">39S ribosomal protein L52, mitochondrial</fullName>
    </alternativeName>
</protein>
<reference evidence="11" key="1">
    <citation type="submission" date="2018-06" db="EMBL/GenBank/DDBJ databases">
        <title>Genome assembly of Danube salmon.</title>
        <authorList>
            <person name="Macqueen D.J."/>
            <person name="Gundappa M.K."/>
        </authorList>
    </citation>
    <scope>NUCLEOTIDE SEQUENCE [LARGE SCALE GENOMIC DNA]</scope>
</reference>
<organism evidence="10 11">
    <name type="scientific">Hucho hucho</name>
    <name type="common">huchen</name>
    <dbReference type="NCBI Taxonomy" id="62062"/>
    <lineage>
        <taxon>Eukaryota</taxon>
        <taxon>Metazoa</taxon>
        <taxon>Chordata</taxon>
        <taxon>Craniata</taxon>
        <taxon>Vertebrata</taxon>
        <taxon>Euteleostomi</taxon>
        <taxon>Actinopterygii</taxon>
        <taxon>Neopterygii</taxon>
        <taxon>Teleostei</taxon>
        <taxon>Protacanthopterygii</taxon>
        <taxon>Salmoniformes</taxon>
        <taxon>Salmonidae</taxon>
        <taxon>Salmoninae</taxon>
        <taxon>Hucho</taxon>
    </lineage>
</organism>
<keyword evidence="5" id="KW-0496">Mitochondrion</keyword>
<dbReference type="GO" id="GO:0003735">
    <property type="term" value="F:structural constituent of ribosome"/>
    <property type="evidence" value="ECO:0007669"/>
    <property type="project" value="InterPro"/>
</dbReference>
<evidence type="ECO:0000256" key="7">
    <source>
        <dbReference type="ARBA" id="ARBA00035181"/>
    </source>
</evidence>
<evidence type="ECO:0000313" key="11">
    <source>
        <dbReference type="Proteomes" id="UP000314982"/>
    </source>
</evidence>
<dbReference type="PANTHER" id="PTHR34090:SF1">
    <property type="entry name" value="LARGE RIBOSOMAL SUBUNIT PROTEIN ML52"/>
    <property type="match status" value="1"/>
</dbReference>